<dbReference type="Proteomes" id="UP000515154">
    <property type="component" value="Unplaced"/>
</dbReference>
<dbReference type="PANTHER" id="PTHR22957">
    <property type="entry name" value="TBC1 DOMAIN FAMILY MEMBER GTPASE-ACTIVATING PROTEIN"/>
    <property type="match status" value="1"/>
</dbReference>
<feature type="domain" description="Rab-GAP TBC" evidence="2">
    <location>
        <begin position="1"/>
        <end position="97"/>
    </location>
</feature>
<dbReference type="InterPro" id="IPR000195">
    <property type="entry name" value="Rab-GAP-TBC_dom"/>
</dbReference>
<protein>
    <submittedName>
        <fullName evidence="4">TBC1 domain family member 22A-like</fullName>
    </submittedName>
</protein>
<evidence type="ECO:0000313" key="3">
    <source>
        <dbReference type="Proteomes" id="UP000515154"/>
    </source>
</evidence>
<evidence type="ECO:0000256" key="1">
    <source>
        <dbReference type="ARBA" id="ARBA00022468"/>
    </source>
</evidence>
<name>A0A6P7U0S5_9MOLL</name>
<keyword evidence="3" id="KW-1185">Reference proteome</keyword>
<dbReference type="KEGG" id="osn:115228789"/>
<dbReference type="GO" id="GO:0005096">
    <property type="term" value="F:GTPase activator activity"/>
    <property type="evidence" value="ECO:0007669"/>
    <property type="project" value="UniProtKB-KW"/>
</dbReference>
<dbReference type="AlphaFoldDB" id="A0A6P7U0S5"/>
<dbReference type="Gene3D" id="1.10.8.270">
    <property type="entry name" value="putative rabgap domain of human tbc1 domain family member 14 like domains"/>
    <property type="match status" value="1"/>
</dbReference>
<accession>A0A6P7U0S5</accession>
<dbReference type="SUPFAM" id="SSF47923">
    <property type="entry name" value="Ypt/Rab-GAP domain of gyp1p"/>
    <property type="match status" value="1"/>
</dbReference>
<organism evidence="3 4">
    <name type="scientific">Octopus sinensis</name>
    <name type="common">East Asian common octopus</name>
    <dbReference type="NCBI Taxonomy" id="2607531"/>
    <lineage>
        <taxon>Eukaryota</taxon>
        <taxon>Metazoa</taxon>
        <taxon>Spiralia</taxon>
        <taxon>Lophotrochozoa</taxon>
        <taxon>Mollusca</taxon>
        <taxon>Cephalopoda</taxon>
        <taxon>Coleoidea</taxon>
        <taxon>Octopodiformes</taxon>
        <taxon>Octopoda</taxon>
        <taxon>Incirrata</taxon>
        <taxon>Octopodidae</taxon>
        <taxon>Octopus</taxon>
    </lineage>
</organism>
<dbReference type="PROSITE" id="PS50086">
    <property type="entry name" value="TBC_RABGAP"/>
    <property type="match status" value="1"/>
</dbReference>
<dbReference type="RefSeq" id="XP_029655137.1">
    <property type="nucleotide sequence ID" value="XM_029799277.1"/>
</dbReference>
<sequence>MVDIPRMSIPLDDVEDVLERVLYMWAVRHPASGYVQGINDLAVPFLCVYSGLVDFEAETFWSLTKLTEGIQDYYTPGQPGIFRSLELIEQVIRLTDS</sequence>
<dbReference type="InterPro" id="IPR035969">
    <property type="entry name" value="Rab-GAP_TBC_sf"/>
</dbReference>
<dbReference type="PANTHER" id="PTHR22957:SF26">
    <property type="entry name" value="LD44506P"/>
    <property type="match status" value="1"/>
</dbReference>
<reference evidence="4" key="1">
    <citation type="submission" date="2025-08" db="UniProtKB">
        <authorList>
            <consortium name="RefSeq"/>
        </authorList>
    </citation>
    <scope>IDENTIFICATION</scope>
</reference>
<dbReference type="Pfam" id="PF00566">
    <property type="entry name" value="RabGAP-TBC"/>
    <property type="match status" value="1"/>
</dbReference>
<proteinExistence type="predicted"/>
<keyword evidence="1" id="KW-0343">GTPase activation</keyword>
<gene>
    <name evidence="4" type="primary">LOC115228789</name>
</gene>
<evidence type="ECO:0000259" key="2">
    <source>
        <dbReference type="PROSITE" id="PS50086"/>
    </source>
</evidence>
<evidence type="ECO:0000313" key="4">
    <source>
        <dbReference type="RefSeq" id="XP_029655137.1"/>
    </source>
</evidence>